<dbReference type="InterPro" id="IPR013783">
    <property type="entry name" value="Ig-like_fold"/>
</dbReference>
<keyword evidence="1" id="KW-0812">Transmembrane</keyword>
<dbReference type="Pfam" id="PF07495">
    <property type="entry name" value="Y_Y_Y"/>
    <property type="match status" value="1"/>
</dbReference>
<name>A0A291QT84_9BACT</name>
<dbReference type="GO" id="GO:0016020">
    <property type="term" value="C:membrane"/>
    <property type="evidence" value="ECO:0007669"/>
    <property type="project" value="InterPro"/>
</dbReference>
<dbReference type="InterPro" id="IPR011123">
    <property type="entry name" value="Y_Y_Y"/>
</dbReference>
<dbReference type="SUPFAM" id="SSF50998">
    <property type="entry name" value="Quinoprotein alcohol dehydrogenase-like"/>
    <property type="match status" value="1"/>
</dbReference>
<proteinExistence type="predicted"/>
<keyword evidence="1" id="KW-0472">Membrane</keyword>
<dbReference type="Gene3D" id="2.130.10.10">
    <property type="entry name" value="YVTN repeat-like/Quinoprotein amine dehydrogenase"/>
    <property type="match status" value="2"/>
</dbReference>
<reference evidence="4 5" key="1">
    <citation type="submission" date="2017-10" db="EMBL/GenBank/DDBJ databases">
        <title>Paenichitinophaga pekingensis gen. nov., sp. nov., isolated from activated sludge.</title>
        <authorList>
            <person name="Jin D."/>
            <person name="Kong X."/>
            <person name="Deng Y."/>
            <person name="Bai Z."/>
        </authorList>
    </citation>
    <scope>NUCLEOTIDE SEQUENCE [LARGE SCALE GENOMIC DNA]</scope>
    <source>
        <strain evidence="4 5">13</strain>
    </source>
</reference>
<dbReference type="SUPFAM" id="SSF55874">
    <property type="entry name" value="ATPase domain of HSP90 chaperone/DNA topoisomerase II/histidine kinase"/>
    <property type="match status" value="1"/>
</dbReference>
<dbReference type="PANTHER" id="PTHR34220">
    <property type="entry name" value="SENSOR HISTIDINE KINASE YPDA"/>
    <property type="match status" value="1"/>
</dbReference>
<dbReference type="Gene3D" id="2.60.40.10">
    <property type="entry name" value="Immunoglobulins"/>
    <property type="match status" value="1"/>
</dbReference>
<gene>
    <name evidence="4" type="ORF">COR50_08275</name>
</gene>
<evidence type="ECO:0000313" key="5">
    <source>
        <dbReference type="Proteomes" id="UP000220133"/>
    </source>
</evidence>
<keyword evidence="5" id="KW-1185">Reference proteome</keyword>
<dbReference type="AlphaFoldDB" id="A0A291QT84"/>
<dbReference type="Pfam" id="PF06580">
    <property type="entry name" value="His_kinase"/>
    <property type="match status" value="1"/>
</dbReference>
<dbReference type="PANTHER" id="PTHR34220:SF7">
    <property type="entry name" value="SENSOR HISTIDINE KINASE YPDA"/>
    <property type="match status" value="1"/>
</dbReference>
<keyword evidence="1" id="KW-1133">Transmembrane helix</keyword>
<dbReference type="Gene3D" id="3.30.565.10">
    <property type="entry name" value="Histidine kinase-like ATPase, C-terminal domain"/>
    <property type="match status" value="1"/>
</dbReference>
<accession>A0A291QT84</accession>
<evidence type="ECO:0008006" key="6">
    <source>
        <dbReference type="Google" id="ProtNLM"/>
    </source>
</evidence>
<dbReference type="InterPro" id="IPR050640">
    <property type="entry name" value="Bact_2-comp_sensor_kinase"/>
</dbReference>
<dbReference type="OrthoDB" id="9809670at2"/>
<evidence type="ECO:0000313" key="4">
    <source>
        <dbReference type="EMBL" id="ATL47180.1"/>
    </source>
</evidence>
<feature type="domain" description="Signal transduction histidine kinase internal region" evidence="2">
    <location>
        <begin position="854"/>
        <end position="933"/>
    </location>
</feature>
<sequence length="1062" mass="121734">MLEAYRDRFRWFGFIILSLISMMSFAQVKVPTQQYAFPFKHIDVSNGLANNHVSAIMQDRKGFIWIASTALQRYDGTNFLTVADFNRLPGSLFYEDIYLFEDRDGKIFIGTPINIQVYDPLKGRTKVIPLKMDASNIPVALGCRTFIQDHTGTIFAVSDYGLLEYDSSSNAFFKSKILPTELQPSIQAALMEDNLGQVWMSSKDEMLILSRDRKQIFNAEHNPHHNPVLDIKTSFKQCYQDAKGFIWLAGRDNHLYKYDPVKNQLESFRFDNPDLHPLPGGYRGERTFDITSDTKSNVWIATKQAGIWRYNSQTGIFDVNIMAHNHDDLGLHYNYESNCFLSDRDGHLWVGTDAGVNIVSLHNQSLYRLDHRTRFKNTGARLPRSEVTGLFQSSTGDIFIGYWGQGFSRLDSQLQLQQNYIYDRQNKPGSIPEEHGLVWSFAELPNKTVLIGQENGWISQFDPVTRKMRHSQPPQFAEQTVLKLYPENDSCVWVGLYKIGLAKWNPQSGEVQNYPSILKNFGKSVTVMDITRENDSMLWISTNTSGVILFDINKGLVKQNITFWQPNHHFINNVSALHRFNDTSLLVGTDHGLFLYNAPKQSYKPVNIQETPFDEWVLSMEGCKEGNHVWLTTPNGFYKYGLQEDKLTTFVQNDDIIDNRRKIRRSIARMQNDNLLVGASDHIIVLNPGKLDVAPSPPDVTIVSLSSSGEQIDIDAAIASNTAVHLEPKQNFIDITFKSLQYHHEPVRYYYMLEGIDKNWVNAGGILVAKYTNLPPGSYAFKVRSVNTGGTVSAHTTTLLLNVEPNYWQTWWFKLMGILLLVILVYAYFRLRLYLVKRRERERAAFQKQIDQLEMKALRSQMSPHFIFNSLNSIQKFMLQNESEQAVDYLGRFARLIRSVLDHTQSNTITIAKEASMLENYLALEQLRLANQFEYDIYIDPVIDKDFTEIPTMILQPFVENAVWHGLYHKPGGQLKVHFLREGNAIHCIVEDNGIGRMAARSMKRNNGHSHLSKGLQITRDRLSIYNSRYNLNASFDIEDLVDADGNATGTRVNIWFPLITD</sequence>
<dbReference type="KEGG" id="cbae:COR50_08275"/>
<feature type="transmembrane region" description="Helical" evidence="1">
    <location>
        <begin position="811"/>
        <end position="829"/>
    </location>
</feature>
<dbReference type="InterPro" id="IPR010559">
    <property type="entry name" value="Sig_transdc_His_kin_internal"/>
</dbReference>
<organism evidence="4 5">
    <name type="scientific">Chitinophaga caeni</name>
    <dbReference type="NCBI Taxonomy" id="2029983"/>
    <lineage>
        <taxon>Bacteria</taxon>
        <taxon>Pseudomonadati</taxon>
        <taxon>Bacteroidota</taxon>
        <taxon>Chitinophagia</taxon>
        <taxon>Chitinophagales</taxon>
        <taxon>Chitinophagaceae</taxon>
        <taxon>Chitinophaga</taxon>
    </lineage>
</organism>
<dbReference type="EMBL" id="CP023777">
    <property type="protein sequence ID" value="ATL47180.1"/>
    <property type="molecule type" value="Genomic_DNA"/>
</dbReference>
<dbReference type="InterPro" id="IPR036890">
    <property type="entry name" value="HATPase_C_sf"/>
</dbReference>
<dbReference type="GO" id="GO:0000155">
    <property type="term" value="F:phosphorelay sensor kinase activity"/>
    <property type="evidence" value="ECO:0007669"/>
    <property type="project" value="InterPro"/>
</dbReference>
<dbReference type="InterPro" id="IPR015943">
    <property type="entry name" value="WD40/YVTN_repeat-like_dom_sf"/>
</dbReference>
<dbReference type="Proteomes" id="UP000220133">
    <property type="component" value="Chromosome"/>
</dbReference>
<dbReference type="RefSeq" id="WP_098193562.1">
    <property type="nucleotide sequence ID" value="NZ_CP023777.1"/>
</dbReference>
<dbReference type="InterPro" id="IPR011047">
    <property type="entry name" value="Quinoprotein_ADH-like_sf"/>
</dbReference>
<feature type="domain" description="Two component regulator three Y" evidence="3">
    <location>
        <begin position="747"/>
        <end position="803"/>
    </location>
</feature>
<protein>
    <recommendedName>
        <fullName evidence="6">Signal transduction histidine kinase internal region domain-containing protein</fullName>
    </recommendedName>
</protein>
<evidence type="ECO:0000256" key="1">
    <source>
        <dbReference type="SAM" id="Phobius"/>
    </source>
</evidence>
<dbReference type="InterPro" id="IPR011110">
    <property type="entry name" value="Reg_prop"/>
</dbReference>
<evidence type="ECO:0000259" key="3">
    <source>
        <dbReference type="Pfam" id="PF07495"/>
    </source>
</evidence>
<dbReference type="Pfam" id="PF07494">
    <property type="entry name" value="Reg_prop"/>
    <property type="match status" value="2"/>
</dbReference>
<evidence type="ECO:0000259" key="2">
    <source>
        <dbReference type="Pfam" id="PF06580"/>
    </source>
</evidence>